<dbReference type="InterPro" id="IPR055170">
    <property type="entry name" value="GFO_IDH_MocA-like_dom"/>
</dbReference>
<evidence type="ECO:0000313" key="5">
    <source>
        <dbReference type="Proteomes" id="UP000297975"/>
    </source>
</evidence>
<dbReference type="GO" id="GO:0016491">
    <property type="term" value="F:oxidoreductase activity"/>
    <property type="evidence" value="ECO:0007669"/>
    <property type="project" value="UniProtKB-KW"/>
</dbReference>
<dbReference type="Gene3D" id="3.40.50.720">
    <property type="entry name" value="NAD(P)-binding Rossmann-like Domain"/>
    <property type="match status" value="1"/>
</dbReference>
<dbReference type="RefSeq" id="WP_134341666.1">
    <property type="nucleotide sequence ID" value="NZ_SOPW01000039.1"/>
</dbReference>
<dbReference type="Pfam" id="PF22725">
    <property type="entry name" value="GFO_IDH_MocA_C3"/>
    <property type="match status" value="1"/>
</dbReference>
<dbReference type="InterPro" id="IPR000683">
    <property type="entry name" value="Gfo/Idh/MocA-like_OxRdtase_N"/>
</dbReference>
<feature type="domain" description="Gfo/Idh/MocA-like oxidoreductase N-terminal" evidence="2">
    <location>
        <begin position="6"/>
        <end position="123"/>
    </location>
</feature>
<dbReference type="InterPro" id="IPR050463">
    <property type="entry name" value="Gfo/Idh/MocA_oxidrdct_glycsds"/>
</dbReference>
<dbReference type="AlphaFoldDB" id="A0A4Y8ICS2"/>
<keyword evidence="1" id="KW-0560">Oxidoreductase</keyword>
<comment type="caution">
    <text evidence="4">The sequence shown here is derived from an EMBL/GenBank/DDBJ whole genome shotgun (WGS) entry which is preliminary data.</text>
</comment>
<dbReference type="Pfam" id="PF01408">
    <property type="entry name" value="GFO_IDH_MocA"/>
    <property type="match status" value="1"/>
</dbReference>
<name>A0A4Y8ICS2_9BACI</name>
<dbReference type="PANTHER" id="PTHR43818:SF11">
    <property type="entry name" value="BCDNA.GH03377"/>
    <property type="match status" value="1"/>
</dbReference>
<dbReference type="SUPFAM" id="SSF55347">
    <property type="entry name" value="Glyceraldehyde-3-phosphate dehydrogenase-like, C-terminal domain"/>
    <property type="match status" value="1"/>
</dbReference>
<evidence type="ECO:0000256" key="1">
    <source>
        <dbReference type="ARBA" id="ARBA00023002"/>
    </source>
</evidence>
<dbReference type="OrthoDB" id="9815825at2"/>
<sequence length="316" mass="36182">MDKAYKVGIIGLGVVGERVLKQFLSHPRFDVLAFCEPNQARLKDIQDQYGQVLTYSSDDELLKNDDIDLVYLAVPPKFHHAIALNIIAHGKHILCEKPLANSEKEAREMFEAAENKGVVNAMNFPLPYHAEFFKMLEILEAGQLGDIQRIEFNMFFPEWPRAWQQNNWIATREQGGFIREIGPHYLHLISRLAGIPKYVQSFVDYPEDPSLSENGFTARLMVDQTPVLFNGVSNVGQKEDLSLKLYGNKAVLELRNWRDLFIGTREKNLERIETSNTSTKNLMEELVKALDGHDAHLITFEEGYHIQKLLENIINS</sequence>
<gene>
    <name evidence="4" type="ORF">E3U55_16990</name>
</gene>
<reference evidence="4 5" key="1">
    <citation type="submission" date="2019-03" db="EMBL/GenBank/DDBJ databases">
        <authorList>
            <person name="He R.-H."/>
        </authorList>
    </citation>
    <scope>NUCLEOTIDE SEQUENCE [LARGE SCALE GENOMIC DNA]</scope>
    <source>
        <strain evidence="5">SH 714</strain>
    </source>
</reference>
<dbReference type="Proteomes" id="UP000297975">
    <property type="component" value="Unassembled WGS sequence"/>
</dbReference>
<feature type="domain" description="GFO/IDH/MocA-like oxidoreductase" evidence="3">
    <location>
        <begin position="134"/>
        <end position="252"/>
    </location>
</feature>
<evidence type="ECO:0000259" key="2">
    <source>
        <dbReference type="Pfam" id="PF01408"/>
    </source>
</evidence>
<dbReference type="Gene3D" id="3.30.360.10">
    <property type="entry name" value="Dihydrodipicolinate Reductase, domain 2"/>
    <property type="match status" value="1"/>
</dbReference>
<dbReference type="InterPro" id="IPR036291">
    <property type="entry name" value="NAD(P)-bd_dom_sf"/>
</dbReference>
<keyword evidence="5" id="KW-1185">Reference proteome</keyword>
<proteinExistence type="predicted"/>
<dbReference type="SUPFAM" id="SSF51735">
    <property type="entry name" value="NAD(P)-binding Rossmann-fold domains"/>
    <property type="match status" value="1"/>
</dbReference>
<protein>
    <submittedName>
        <fullName evidence="4">Gfo/Idh/MocA family oxidoreductase</fullName>
    </submittedName>
</protein>
<dbReference type="PANTHER" id="PTHR43818">
    <property type="entry name" value="BCDNA.GH03377"/>
    <property type="match status" value="1"/>
</dbReference>
<organism evidence="4 5">
    <name type="scientific">Filobacillus milosensis</name>
    <dbReference type="NCBI Taxonomy" id="94137"/>
    <lineage>
        <taxon>Bacteria</taxon>
        <taxon>Bacillati</taxon>
        <taxon>Bacillota</taxon>
        <taxon>Bacilli</taxon>
        <taxon>Bacillales</taxon>
        <taxon>Bacillaceae</taxon>
        <taxon>Filobacillus</taxon>
    </lineage>
</organism>
<accession>A0A4Y8ICS2</accession>
<evidence type="ECO:0000313" key="4">
    <source>
        <dbReference type="EMBL" id="TFB12833.1"/>
    </source>
</evidence>
<evidence type="ECO:0000259" key="3">
    <source>
        <dbReference type="Pfam" id="PF22725"/>
    </source>
</evidence>
<dbReference type="EMBL" id="SOPW01000039">
    <property type="protein sequence ID" value="TFB12833.1"/>
    <property type="molecule type" value="Genomic_DNA"/>
</dbReference>
<dbReference type="GO" id="GO:0000166">
    <property type="term" value="F:nucleotide binding"/>
    <property type="evidence" value="ECO:0007669"/>
    <property type="project" value="InterPro"/>
</dbReference>